<dbReference type="RefSeq" id="WP_205007662.1">
    <property type="nucleotide sequence ID" value="NZ_CBCRXA010000035.1"/>
</dbReference>
<proteinExistence type="inferred from homology"/>
<evidence type="ECO:0000259" key="4">
    <source>
        <dbReference type="Pfam" id="PF13490"/>
    </source>
</evidence>
<dbReference type="Gene3D" id="1.10.10.1320">
    <property type="entry name" value="Anti-sigma factor, zinc-finger domain"/>
    <property type="match status" value="1"/>
</dbReference>
<reference evidence="5 6" key="1">
    <citation type="submission" date="2021-01" db="EMBL/GenBank/DDBJ databases">
        <title>Genomic Encyclopedia of Type Strains, Phase IV (KMG-IV): sequencing the most valuable type-strain genomes for metagenomic binning, comparative biology and taxonomic classification.</title>
        <authorList>
            <person name="Goeker M."/>
        </authorList>
    </citation>
    <scope>NUCLEOTIDE SEQUENCE [LARGE SCALE GENOMIC DNA]</scope>
    <source>
        <strain evidence="5 6">DSM 100968</strain>
    </source>
</reference>
<comment type="similarity">
    <text evidence="1">Belongs to the zinc-associated anti-sigma factor (ZAS) superfamily. Anti-sigma-W factor family.</text>
</comment>
<keyword evidence="6" id="KW-1185">Reference proteome</keyword>
<evidence type="ECO:0000313" key="5">
    <source>
        <dbReference type="EMBL" id="MBM7659118.1"/>
    </source>
</evidence>
<evidence type="ECO:0000256" key="1">
    <source>
        <dbReference type="ARBA" id="ARBA00024353"/>
    </source>
</evidence>
<name>A0ABS2QBC6_9BACL</name>
<keyword evidence="3" id="KW-0812">Transmembrane</keyword>
<dbReference type="Pfam" id="PF13490">
    <property type="entry name" value="zf-HC2"/>
    <property type="match status" value="1"/>
</dbReference>
<evidence type="ECO:0000313" key="6">
    <source>
        <dbReference type="Proteomes" id="UP000823201"/>
    </source>
</evidence>
<accession>A0ABS2QBC6</accession>
<feature type="transmembrane region" description="Helical" evidence="3">
    <location>
        <begin position="88"/>
        <end position="108"/>
    </location>
</feature>
<evidence type="ECO:0000256" key="2">
    <source>
        <dbReference type="ARBA" id="ARBA00024438"/>
    </source>
</evidence>
<keyword evidence="3" id="KW-0472">Membrane</keyword>
<gene>
    <name evidence="5" type="ORF">JOC27_002613</name>
</gene>
<dbReference type="EMBL" id="JAFBEV010000036">
    <property type="protein sequence ID" value="MBM7659118.1"/>
    <property type="molecule type" value="Genomic_DNA"/>
</dbReference>
<comment type="caution">
    <text evidence="5">The sequence shown here is derived from an EMBL/GenBank/DDBJ whole genome shotgun (WGS) entry which is preliminary data.</text>
</comment>
<dbReference type="InterPro" id="IPR041916">
    <property type="entry name" value="Anti_sigma_zinc_sf"/>
</dbReference>
<dbReference type="InterPro" id="IPR027383">
    <property type="entry name" value="Znf_put"/>
</dbReference>
<evidence type="ECO:0000256" key="3">
    <source>
        <dbReference type="SAM" id="Phobius"/>
    </source>
</evidence>
<keyword evidence="3" id="KW-1133">Transmembrane helix</keyword>
<feature type="domain" description="Putative zinc-finger" evidence="4">
    <location>
        <begin position="12"/>
        <end position="40"/>
    </location>
</feature>
<organism evidence="5 6">
    <name type="scientific">Sporolactobacillus spathodeae</name>
    <dbReference type="NCBI Taxonomy" id="1465502"/>
    <lineage>
        <taxon>Bacteria</taxon>
        <taxon>Bacillati</taxon>
        <taxon>Bacillota</taxon>
        <taxon>Bacilli</taxon>
        <taxon>Bacillales</taxon>
        <taxon>Sporolactobacillaceae</taxon>
        <taxon>Sporolactobacillus</taxon>
    </lineage>
</organism>
<sequence>MNCSEFKKYSLLIDKVLDGDASSKERGLLSKHLAGCATCRAHYAQLKDSMAMLNLLMTPELPIDFTKNVLEQIPKEKRRLFRRWTAKHPVLATMAVCAVPMSLAVFAANRQSASQAKNAKGIVLTKASR</sequence>
<protein>
    <recommendedName>
        <fullName evidence="2">Anti-sigma-W factor RsiW</fullName>
    </recommendedName>
</protein>
<dbReference type="Proteomes" id="UP000823201">
    <property type="component" value="Unassembled WGS sequence"/>
</dbReference>